<evidence type="ECO:0000256" key="3">
    <source>
        <dbReference type="ARBA" id="ARBA00022801"/>
    </source>
</evidence>
<dbReference type="PROSITE" id="PS00382">
    <property type="entry name" value="CLP_PROTEASE_HIS"/>
    <property type="match status" value="1"/>
</dbReference>
<feature type="non-terminal residue" evidence="8">
    <location>
        <position position="86"/>
    </location>
</feature>
<feature type="active site" evidence="6">
    <location>
        <position position="43"/>
    </location>
</feature>
<keyword evidence="9" id="KW-1185">Reference proteome</keyword>
<dbReference type="GO" id="GO:0009368">
    <property type="term" value="C:endopeptidase Clp complex"/>
    <property type="evidence" value="ECO:0007669"/>
    <property type="project" value="TreeGrafter"/>
</dbReference>
<evidence type="ECO:0000256" key="7">
    <source>
        <dbReference type="RuleBase" id="RU003567"/>
    </source>
</evidence>
<dbReference type="Pfam" id="PF00574">
    <property type="entry name" value="CLP_protease"/>
    <property type="match status" value="1"/>
</dbReference>
<name>A0A9P6FL48_9FUNG</name>
<evidence type="ECO:0000256" key="6">
    <source>
        <dbReference type="PROSITE-ProRule" id="PRU10086"/>
    </source>
</evidence>
<dbReference type="InterPro" id="IPR033135">
    <property type="entry name" value="ClpP_His_AS"/>
</dbReference>
<dbReference type="InterPro" id="IPR029045">
    <property type="entry name" value="ClpP/crotonase-like_dom_sf"/>
</dbReference>
<dbReference type="GO" id="GO:0051117">
    <property type="term" value="F:ATPase binding"/>
    <property type="evidence" value="ECO:0007669"/>
    <property type="project" value="TreeGrafter"/>
</dbReference>
<dbReference type="PANTHER" id="PTHR10381">
    <property type="entry name" value="ATP-DEPENDENT CLP PROTEASE PROTEOLYTIC SUBUNIT"/>
    <property type="match status" value="1"/>
</dbReference>
<proteinExistence type="inferred from homology"/>
<dbReference type="GO" id="GO:0004252">
    <property type="term" value="F:serine-type endopeptidase activity"/>
    <property type="evidence" value="ECO:0007669"/>
    <property type="project" value="UniProtKB-EC"/>
</dbReference>
<organism evidence="8 9">
    <name type="scientific">Lunasporangiospora selenospora</name>
    <dbReference type="NCBI Taxonomy" id="979761"/>
    <lineage>
        <taxon>Eukaryota</taxon>
        <taxon>Fungi</taxon>
        <taxon>Fungi incertae sedis</taxon>
        <taxon>Mucoromycota</taxon>
        <taxon>Mortierellomycotina</taxon>
        <taxon>Mortierellomycetes</taxon>
        <taxon>Mortierellales</taxon>
        <taxon>Mortierellaceae</taxon>
        <taxon>Lunasporangiospora</taxon>
    </lineage>
</organism>
<protein>
    <recommendedName>
        <fullName evidence="7">ATP-dependent Clp protease proteolytic subunit</fullName>
    </recommendedName>
</protein>
<dbReference type="InterPro" id="IPR001907">
    <property type="entry name" value="ClpP"/>
</dbReference>
<evidence type="ECO:0000256" key="4">
    <source>
        <dbReference type="ARBA" id="ARBA00022825"/>
    </source>
</evidence>
<evidence type="ECO:0000256" key="2">
    <source>
        <dbReference type="ARBA" id="ARBA00022670"/>
    </source>
</evidence>
<gene>
    <name evidence="8" type="ORF">BGW38_007968</name>
</gene>
<accession>A0A9P6FL48</accession>
<evidence type="ECO:0000256" key="5">
    <source>
        <dbReference type="ARBA" id="ARBA00034021"/>
    </source>
</evidence>
<evidence type="ECO:0000313" key="8">
    <source>
        <dbReference type="EMBL" id="KAF9577066.1"/>
    </source>
</evidence>
<evidence type="ECO:0000313" key="9">
    <source>
        <dbReference type="Proteomes" id="UP000780801"/>
    </source>
</evidence>
<comment type="catalytic activity">
    <reaction evidence="5 6">
        <text>Hydrolysis of proteins to small peptides in the presence of ATP and magnesium. alpha-casein is the usual test substrate. In the absence of ATP, only oligopeptides shorter than five residues are hydrolyzed (such as succinyl-Leu-Tyr-|-NHMec, and Leu-Tyr-Leu-|-Tyr-Trp, in which cleavage of the -Tyr-|-Leu- and -Tyr-|-Trp bonds also occurs).</text>
        <dbReference type="EC" id="3.4.21.92"/>
    </reaction>
</comment>
<dbReference type="GO" id="GO:0004176">
    <property type="term" value="F:ATP-dependent peptidase activity"/>
    <property type="evidence" value="ECO:0007669"/>
    <property type="project" value="InterPro"/>
</dbReference>
<reference evidence="8" key="1">
    <citation type="journal article" date="2020" name="Fungal Divers.">
        <title>Resolving the Mortierellaceae phylogeny through synthesis of multi-gene phylogenetics and phylogenomics.</title>
        <authorList>
            <person name="Vandepol N."/>
            <person name="Liber J."/>
            <person name="Desiro A."/>
            <person name="Na H."/>
            <person name="Kennedy M."/>
            <person name="Barry K."/>
            <person name="Grigoriev I.V."/>
            <person name="Miller A.N."/>
            <person name="O'Donnell K."/>
            <person name="Stajich J.E."/>
            <person name="Bonito G."/>
        </authorList>
    </citation>
    <scope>NUCLEOTIDE SEQUENCE</scope>
    <source>
        <strain evidence="8">KOD1015</strain>
    </source>
</reference>
<dbReference type="OrthoDB" id="2017408at2759"/>
<dbReference type="Gene3D" id="3.90.226.10">
    <property type="entry name" value="2-enoyl-CoA Hydratase, Chain A, domain 1"/>
    <property type="match status" value="1"/>
</dbReference>
<dbReference type="PANTHER" id="PTHR10381:SF11">
    <property type="entry name" value="ATP-DEPENDENT CLP PROTEASE PROTEOLYTIC SUBUNIT, MITOCHONDRIAL"/>
    <property type="match status" value="1"/>
</dbReference>
<dbReference type="PRINTS" id="PR00127">
    <property type="entry name" value="CLPPROTEASEP"/>
</dbReference>
<sequence>MQYIQSPVSTFCNGQACSMGSLLLAAGEPGKRYALPNASIMMHQPSGGASGQASDIAIHAREILKVRERLNRIYQKHCNVKDLDVI</sequence>
<dbReference type="SUPFAM" id="SSF52096">
    <property type="entry name" value="ClpP/crotonase"/>
    <property type="match status" value="1"/>
</dbReference>
<dbReference type="InterPro" id="IPR023562">
    <property type="entry name" value="ClpP/TepA"/>
</dbReference>
<keyword evidence="3" id="KW-0378">Hydrolase</keyword>
<keyword evidence="4" id="KW-0720">Serine protease</keyword>
<keyword evidence="2" id="KW-0645">Protease</keyword>
<comment type="caution">
    <text evidence="8">The sequence shown here is derived from an EMBL/GenBank/DDBJ whole genome shotgun (WGS) entry which is preliminary data.</text>
</comment>
<dbReference type="Proteomes" id="UP000780801">
    <property type="component" value="Unassembled WGS sequence"/>
</dbReference>
<dbReference type="CDD" id="cd07017">
    <property type="entry name" value="S14_ClpP_2"/>
    <property type="match status" value="1"/>
</dbReference>
<evidence type="ECO:0000256" key="1">
    <source>
        <dbReference type="ARBA" id="ARBA00007039"/>
    </source>
</evidence>
<dbReference type="EMBL" id="JAABOA010005355">
    <property type="protein sequence ID" value="KAF9577066.1"/>
    <property type="molecule type" value="Genomic_DNA"/>
</dbReference>
<comment type="similarity">
    <text evidence="1 7">Belongs to the peptidase S14 family.</text>
</comment>
<dbReference type="AlphaFoldDB" id="A0A9P6FL48"/>
<dbReference type="GO" id="GO:0006515">
    <property type="term" value="P:protein quality control for misfolded or incompletely synthesized proteins"/>
    <property type="evidence" value="ECO:0007669"/>
    <property type="project" value="TreeGrafter"/>
</dbReference>